<keyword evidence="7 8" id="KW-0472">Membrane</keyword>
<dbReference type="Proteomes" id="UP000321606">
    <property type="component" value="Chromosome"/>
</dbReference>
<dbReference type="PANTHER" id="PTHR21716">
    <property type="entry name" value="TRANSMEMBRANE PROTEIN"/>
    <property type="match status" value="1"/>
</dbReference>
<evidence type="ECO:0000256" key="7">
    <source>
        <dbReference type="ARBA" id="ARBA00023136"/>
    </source>
</evidence>
<dbReference type="GO" id="GO:0005886">
    <property type="term" value="C:plasma membrane"/>
    <property type="evidence" value="ECO:0007669"/>
    <property type="project" value="UniProtKB-SubCell"/>
</dbReference>
<evidence type="ECO:0000256" key="4">
    <source>
        <dbReference type="ARBA" id="ARBA00022475"/>
    </source>
</evidence>
<dbReference type="KEGG" id="lgo:JCM16774_2103"/>
<evidence type="ECO:0008006" key="11">
    <source>
        <dbReference type="Google" id="ProtNLM"/>
    </source>
</evidence>
<evidence type="ECO:0000313" key="10">
    <source>
        <dbReference type="Proteomes" id="UP000321606"/>
    </source>
</evidence>
<dbReference type="OrthoDB" id="9793390at2"/>
<dbReference type="Pfam" id="PF01594">
    <property type="entry name" value="AI-2E_transport"/>
    <property type="match status" value="1"/>
</dbReference>
<feature type="transmembrane region" description="Helical" evidence="8">
    <location>
        <begin position="42"/>
        <end position="65"/>
    </location>
</feature>
<feature type="transmembrane region" description="Helical" evidence="8">
    <location>
        <begin position="242"/>
        <end position="270"/>
    </location>
</feature>
<keyword evidence="4" id="KW-1003">Cell membrane</keyword>
<feature type="transmembrane region" description="Helical" evidence="8">
    <location>
        <begin position="12"/>
        <end position="36"/>
    </location>
</feature>
<dbReference type="EMBL" id="AP019822">
    <property type="protein sequence ID" value="BBM37144.1"/>
    <property type="molecule type" value="Genomic_DNA"/>
</dbReference>
<organism evidence="9 10">
    <name type="scientific">Pseudoleptotrichia goodfellowii</name>
    <dbReference type="NCBI Taxonomy" id="157692"/>
    <lineage>
        <taxon>Bacteria</taxon>
        <taxon>Fusobacteriati</taxon>
        <taxon>Fusobacteriota</taxon>
        <taxon>Fusobacteriia</taxon>
        <taxon>Fusobacteriales</taxon>
        <taxon>Leptotrichiaceae</taxon>
        <taxon>Pseudoleptotrichia</taxon>
    </lineage>
</organism>
<name>A0A510JD31_9FUSO</name>
<evidence type="ECO:0000256" key="1">
    <source>
        <dbReference type="ARBA" id="ARBA00004651"/>
    </source>
</evidence>
<comment type="subcellular location">
    <subcellularLocation>
        <location evidence="1">Cell membrane</location>
        <topology evidence="1">Multi-pass membrane protein</topology>
    </subcellularLocation>
</comment>
<dbReference type="GO" id="GO:0055085">
    <property type="term" value="P:transmembrane transport"/>
    <property type="evidence" value="ECO:0007669"/>
    <property type="project" value="TreeGrafter"/>
</dbReference>
<keyword evidence="6 8" id="KW-1133">Transmembrane helix</keyword>
<feature type="transmembrane region" description="Helical" evidence="8">
    <location>
        <begin position="316"/>
        <end position="338"/>
    </location>
</feature>
<evidence type="ECO:0000256" key="2">
    <source>
        <dbReference type="ARBA" id="ARBA00009773"/>
    </source>
</evidence>
<keyword evidence="5 8" id="KW-0812">Transmembrane</keyword>
<accession>A0A510JD31</accession>
<dbReference type="RefSeq" id="WP_026738245.1">
    <property type="nucleotide sequence ID" value="NZ_AP019822.1"/>
</dbReference>
<evidence type="ECO:0000256" key="6">
    <source>
        <dbReference type="ARBA" id="ARBA00022989"/>
    </source>
</evidence>
<evidence type="ECO:0000256" key="3">
    <source>
        <dbReference type="ARBA" id="ARBA00022448"/>
    </source>
</evidence>
<evidence type="ECO:0000256" key="5">
    <source>
        <dbReference type="ARBA" id="ARBA00022692"/>
    </source>
</evidence>
<feature type="transmembrane region" description="Helical" evidence="8">
    <location>
        <begin position="77"/>
        <end position="102"/>
    </location>
</feature>
<protein>
    <recommendedName>
        <fullName evidence="11">Permease</fullName>
    </recommendedName>
</protein>
<proteinExistence type="inferred from homology"/>
<dbReference type="PANTHER" id="PTHR21716:SF53">
    <property type="entry name" value="PERMEASE PERM-RELATED"/>
    <property type="match status" value="1"/>
</dbReference>
<evidence type="ECO:0000313" key="9">
    <source>
        <dbReference type="EMBL" id="BBM37144.1"/>
    </source>
</evidence>
<evidence type="ECO:0000256" key="8">
    <source>
        <dbReference type="SAM" id="Phobius"/>
    </source>
</evidence>
<sequence length="355" mass="40568">MDFYDEEKFKKWRNILTVTVLGLLTVLLFFKVYVYFEKSVQIITGTLFPFILSFVIVYSLMPFIDMLNENLKINRKVAISLVLLIFFIFFIYVILAFIPLVAAQLSSLIEFFIKNQENLQKNLISFMAQNNINIRDSIINSKEVIFTNFLKVLNSSVSLLTGTFSFLFMTPIFTIMLIFSYDNIDEGIKNLLRKFDREEWIPLIKQMDDAIGKYIKVTVLDSLIVGICSYVIFFFLKMEYSSLFSMIIGAGNVIPFIGPFIGLIPVIFYAATKSFKLVVIIIVLITILQTIEANIIKPWLTSKSVDIHPITTLLVVLIGGALFGIGGAFIAIPVYIVLKLGITFYFEKPEINKEN</sequence>
<keyword evidence="3" id="KW-0813">Transport</keyword>
<dbReference type="InterPro" id="IPR002549">
    <property type="entry name" value="AI-2E-like"/>
</dbReference>
<reference evidence="9 10" key="1">
    <citation type="submission" date="2019-07" db="EMBL/GenBank/DDBJ databases">
        <title>Complete Genome Sequence of Leptotrichia goodfellowii Strain JCM 16774.</title>
        <authorList>
            <person name="Watanabe S."/>
            <person name="Cui L."/>
        </authorList>
    </citation>
    <scope>NUCLEOTIDE SEQUENCE [LARGE SCALE GENOMIC DNA]</scope>
    <source>
        <strain evidence="9 10">JCM16774</strain>
    </source>
</reference>
<dbReference type="AlphaFoldDB" id="A0A510JD31"/>
<feature type="transmembrane region" description="Helical" evidence="8">
    <location>
        <begin position="277"/>
        <end position="296"/>
    </location>
</feature>
<feature type="transmembrane region" description="Helical" evidence="8">
    <location>
        <begin position="157"/>
        <end position="179"/>
    </location>
</feature>
<dbReference type="STRING" id="714315.GCA_000516535_02098"/>
<feature type="transmembrane region" description="Helical" evidence="8">
    <location>
        <begin position="214"/>
        <end position="236"/>
    </location>
</feature>
<comment type="similarity">
    <text evidence="2">Belongs to the autoinducer-2 exporter (AI-2E) (TC 2.A.86) family.</text>
</comment>
<gene>
    <name evidence="9" type="ORF">JCM16774_2103</name>
</gene>